<organism evidence="3 4">
    <name type="scientific">Puccinia graminis f. sp. tritici</name>
    <dbReference type="NCBI Taxonomy" id="56615"/>
    <lineage>
        <taxon>Eukaryota</taxon>
        <taxon>Fungi</taxon>
        <taxon>Dikarya</taxon>
        <taxon>Basidiomycota</taxon>
        <taxon>Pucciniomycotina</taxon>
        <taxon>Pucciniomycetes</taxon>
        <taxon>Pucciniales</taxon>
        <taxon>Pucciniaceae</taxon>
        <taxon>Puccinia</taxon>
    </lineage>
</organism>
<dbReference type="GO" id="GO:0008270">
    <property type="term" value="F:zinc ion binding"/>
    <property type="evidence" value="ECO:0007669"/>
    <property type="project" value="UniProtKB-KW"/>
</dbReference>
<dbReference type="SMART" id="SM00355">
    <property type="entry name" value="ZnF_C2H2"/>
    <property type="match status" value="3"/>
</dbReference>
<dbReference type="Proteomes" id="UP000325313">
    <property type="component" value="Unassembled WGS sequence"/>
</dbReference>
<evidence type="ECO:0000313" key="3">
    <source>
        <dbReference type="EMBL" id="KAA1069890.1"/>
    </source>
</evidence>
<evidence type="ECO:0000256" key="1">
    <source>
        <dbReference type="PROSITE-ProRule" id="PRU00042"/>
    </source>
</evidence>
<keyword evidence="1" id="KW-0863">Zinc-finger</keyword>
<feature type="domain" description="C2H2-type" evidence="2">
    <location>
        <begin position="18"/>
        <end position="48"/>
    </location>
</feature>
<evidence type="ECO:0000313" key="4">
    <source>
        <dbReference type="Proteomes" id="UP000325313"/>
    </source>
</evidence>
<name>A0A5B0M1Q4_PUCGR</name>
<keyword evidence="1" id="KW-0479">Metal-binding</keyword>
<dbReference type="PROSITE" id="PS50157">
    <property type="entry name" value="ZINC_FINGER_C2H2_2"/>
    <property type="match status" value="1"/>
</dbReference>
<protein>
    <recommendedName>
        <fullName evidence="2">C2H2-type domain-containing protein</fullName>
    </recommendedName>
</protein>
<gene>
    <name evidence="3" type="ORF">PGTUg99_002213</name>
</gene>
<reference evidence="3 4" key="1">
    <citation type="submission" date="2019-05" db="EMBL/GenBank/DDBJ databases">
        <title>Emergence of the Ug99 lineage of the wheat stem rust pathogen through somatic hybridization.</title>
        <authorList>
            <person name="Li F."/>
            <person name="Upadhyaya N.M."/>
            <person name="Sperschneider J."/>
            <person name="Matny O."/>
            <person name="Nguyen-Phuc H."/>
            <person name="Mago R."/>
            <person name="Raley C."/>
            <person name="Miller M.E."/>
            <person name="Silverstein K.A.T."/>
            <person name="Henningsen E."/>
            <person name="Hirsch C.D."/>
            <person name="Visser B."/>
            <person name="Pretorius Z.A."/>
            <person name="Steffenson B.J."/>
            <person name="Schwessinger B."/>
            <person name="Dodds P.N."/>
            <person name="Figueroa M."/>
        </authorList>
    </citation>
    <scope>NUCLEOTIDE SEQUENCE [LARGE SCALE GENOMIC DNA]</scope>
    <source>
        <strain evidence="3 4">Ug99</strain>
    </source>
</reference>
<dbReference type="AlphaFoldDB" id="A0A5B0M1Q4"/>
<proteinExistence type="predicted"/>
<dbReference type="PROSITE" id="PS00028">
    <property type="entry name" value="ZINC_FINGER_C2H2_1"/>
    <property type="match status" value="1"/>
</dbReference>
<comment type="caution">
    <text evidence="3">The sequence shown here is derived from an EMBL/GenBank/DDBJ whole genome shotgun (WGS) entry which is preliminary data.</text>
</comment>
<dbReference type="EMBL" id="VDEP01000502">
    <property type="protein sequence ID" value="KAA1069890.1"/>
    <property type="molecule type" value="Genomic_DNA"/>
</dbReference>
<sequence>MQQPTSSPVNTHPPSSQHQCLKDGCMEVFANFGELRKHIRNVHQHSATCMTHSKKQVTIFRSSEGKFGCPNKGCDYTAGPPINIQNHLKLCDPEALNPPRAMPIPPTGSVTVVPLGDQVMAIPDCPHLAYNNYAKTLICVTCHEGIPTSNVHGHMLSSHKLKVAKAEIIDKFLAYGIKLPEDNIKYPPRKNRGSVYPCSRVCCSLCHDELCQDLLQLKHLRTDHIKFFSVLYRQPSPEIICSSHLGSGNEIQAEGSILWDKLSQELSVLDVLGELVGCADSADLYKEIDVSQKSAALVPFVDAWMACRMSKIDDTHFGLCKLAIKES</sequence>
<accession>A0A5B0M1Q4</accession>
<dbReference type="InterPro" id="IPR013087">
    <property type="entry name" value="Znf_C2H2_type"/>
</dbReference>
<feature type="non-terminal residue" evidence="3">
    <location>
        <position position="327"/>
    </location>
</feature>
<evidence type="ECO:0000259" key="2">
    <source>
        <dbReference type="PROSITE" id="PS50157"/>
    </source>
</evidence>
<keyword evidence="1" id="KW-0862">Zinc</keyword>